<organism evidence="2 3">
    <name type="scientific">Thermanaeromonas toyohensis ToBE</name>
    <dbReference type="NCBI Taxonomy" id="698762"/>
    <lineage>
        <taxon>Bacteria</taxon>
        <taxon>Bacillati</taxon>
        <taxon>Bacillota</taxon>
        <taxon>Clostridia</taxon>
        <taxon>Neomoorellales</taxon>
        <taxon>Neomoorellaceae</taxon>
        <taxon>Thermanaeromonas</taxon>
    </lineage>
</organism>
<dbReference type="RefSeq" id="WP_084664521.1">
    <property type="nucleotide sequence ID" value="NZ_LT838272.1"/>
</dbReference>
<dbReference type="AlphaFoldDB" id="A0A1W1VM37"/>
<evidence type="ECO:0000313" key="2">
    <source>
        <dbReference type="EMBL" id="SMB94417.1"/>
    </source>
</evidence>
<dbReference type="EMBL" id="LT838272">
    <property type="protein sequence ID" value="SMB94417.1"/>
    <property type="molecule type" value="Genomic_DNA"/>
</dbReference>
<name>A0A1W1VM37_9FIRM</name>
<dbReference type="OrthoDB" id="1722186at2"/>
<gene>
    <name evidence="2" type="ORF">SAMN00808754_1028</name>
</gene>
<dbReference type="STRING" id="698762.SAMN00808754_1028"/>
<feature type="domain" description="RND related barrel-sandwich hybrid" evidence="1">
    <location>
        <begin position="60"/>
        <end position="164"/>
    </location>
</feature>
<dbReference type="InterPro" id="IPR058709">
    <property type="entry name" value="BSH_RND-rel"/>
</dbReference>
<accession>A0A1W1VM37</accession>
<keyword evidence="3" id="KW-1185">Reference proteome</keyword>
<sequence length="305" mass="33872">MKIRRLFPALVGLAFLSVMIYQGGLGLVKLVAWRALSTERPLPGSLEKTTHLKALVIREEIVLTAPAGGILKRVVPEAERVAAGGTIAQIKLAGVASGDTGIRSITAPFAGQVCYHPDGLENVLRPGIWEKMSYHNIFSLTSKATQFSPGETVQAGEPLIRLVNNLHPLFLYIVVDEVPPEWKLQKQVSLLWPGQEDRLKLKVANLYMVDNRAVLVLRLDNWGNEWLDKRLVELEAVVERYPGFILPRQALVTLPDGSKGVYVLSGREVRFQEVQVVGMVGDKMSVKGVNPNVEVVINPFWTRWL</sequence>
<proteinExistence type="predicted"/>
<evidence type="ECO:0000313" key="3">
    <source>
        <dbReference type="Proteomes" id="UP000192569"/>
    </source>
</evidence>
<dbReference type="Pfam" id="PF26018">
    <property type="entry name" value="BSH_RND_rel"/>
    <property type="match status" value="1"/>
</dbReference>
<reference evidence="2 3" key="1">
    <citation type="submission" date="2017-04" db="EMBL/GenBank/DDBJ databases">
        <authorList>
            <person name="Afonso C.L."/>
            <person name="Miller P.J."/>
            <person name="Scott M.A."/>
            <person name="Spackman E."/>
            <person name="Goraichik I."/>
            <person name="Dimitrov K.M."/>
            <person name="Suarez D.L."/>
            <person name="Swayne D.E."/>
        </authorList>
    </citation>
    <scope>NUCLEOTIDE SEQUENCE [LARGE SCALE GENOMIC DNA]</scope>
    <source>
        <strain evidence="2 3">ToBE</strain>
    </source>
</reference>
<evidence type="ECO:0000259" key="1">
    <source>
        <dbReference type="Pfam" id="PF26018"/>
    </source>
</evidence>
<dbReference type="Proteomes" id="UP000192569">
    <property type="component" value="Chromosome I"/>
</dbReference>
<protein>
    <submittedName>
        <fullName evidence="2">Putative membrane fusion protein</fullName>
    </submittedName>
</protein>